<reference evidence="1" key="2">
    <citation type="submission" date="2015-06" db="UniProtKB">
        <authorList>
            <consortium name="EnsemblPlants"/>
        </authorList>
    </citation>
    <scope>IDENTIFICATION</scope>
    <source>
        <strain evidence="1">DM1-3 516 R44</strain>
    </source>
</reference>
<evidence type="ECO:0000313" key="2">
    <source>
        <dbReference type="Proteomes" id="UP000011115"/>
    </source>
</evidence>
<dbReference type="AlphaFoldDB" id="M1C767"/>
<keyword evidence="2" id="KW-1185">Reference proteome</keyword>
<dbReference type="Proteomes" id="UP000011115">
    <property type="component" value="Unassembled WGS sequence"/>
</dbReference>
<organism evidence="1 2">
    <name type="scientific">Solanum tuberosum</name>
    <name type="common">Potato</name>
    <dbReference type="NCBI Taxonomy" id="4113"/>
    <lineage>
        <taxon>Eukaryota</taxon>
        <taxon>Viridiplantae</taxon>
        <taxon>Streptophyta</taxon>
        <taxon>Embryophyta</taxon>
        <taxon>Tracheophyta</taxon>
        <taxon>Spermatophyta</taxon>
        <taxon>Magnoliopsida</taxon>
        <taxon>eudicotyledons</taxon>
        <taxon>Gunneridae</taxon>
        <taxon>Pentapetalae</taxon>
        <taxon>asterids</taxon>
        <taxon>lamiids</taxon>
        <taxon>Solanales</taxon>
        <taxon>Solanaceae</taxon>
        <taxon>Solanoideae</taxon>
        <taxon>Solaneae</taxon>
        <taxon>Solanum</taxon>
    </lineage>
</organism>
<dbReference type="PaxDb" id="4113-PGSC0003DMT400061178"/>
<dbReference type="HOGENOM" id="CLU_3128004_0_0_1"/>
<dbReference type="EnsemblPlants" id="PGSC0003DMT400061178">
    <property type="protein sequence ID" value="PGSC0003DMT400061178"/>
    <property type="gene ID" value="PGSC0003DMG400023811"/>
</dbReference>
<protein>
    <submittedName>
        <fullName evidence="1">Uncharacterized protein</fullName>
    </submittedName>
</protein>
<dbReference type="InParanoid" id="M1C767"/>
<dbReference type="Gramene" id="PGSC0003DMT400061178">
    <property type="protein sequence ID" value="PGSC0003DMT400061178"/>
    <property type="gene ID" value="PGSC0003DMG400023811"/>
</dbReference>
<accession>M1C767</accession>
<sequence length="50" mass="5701">MKSILKEKQGVRPSIIITSQGRGKIYVHSTLPRPHLWDYTGYVVVVVVHL</sequence>
<name>M1C767_SOLTU</name>
<proteinExistence type="predicted"/>
<evidence type="ECO:0000313" key="1">
    <source>
        <dbReference type="EnsemblPlants" id="PGSC0003DMT400061178"/>
    </source>
</evidence>
<reference evidence="2" key="1">
    <citation type="journal article" date="2011" name="Nature">
        <title>Genome sequence and analysis of the tuber crop potato.</title>
        <authorList>
            <consortium name="The Potato Genome Sequencing Consortium"/>
        </authorList>
    </citation>
    <scope>NUCLEOTIDE SEQUENCE [LARGE SCALE GENOMIC DNA]</scope>
    <source>
        <strain evidence="2">cv. DM1-3 516 R44</strain>
    </source>
</reference>